<gene>
    <name evidence="10" type="ORF">CMTB2_08740</name>
</gene>
<accession>A0AAI9AGR2</accession>
<sequence>MYNFKKILNEIKHYKKEFLLAQIFAVIATLIAIPIPLLMPILIDEVLLKKPGIWTQTISLFFSNCSAFCYILITLLIVILLRGLFVLFNILQTYFFEKITKDITYKIRLRILDHLKHLSINEYENLKTGEIASKLISDINTIEEFLIKSVSKLVISILTLIGIAIVLLLINFKLGIFILLLNPFVVILSGKIARKVKKYKKAQNKTISIFQDALIETLELFEQIKAYNKENFFFKKLFKLAKELRDKSFNFSYKSESLNKLSFLIFLIGFEIFRAAGILAVAYDNLTIGLMLAVFGYLWYMMTPIQDIISIQYTYFSSKAAIDRINEILSLEKEPHFEHKKDPFKKNVSIEINNLYFKYKESDYILENINATFKPNTITALIGASGGGKTTLAKIIAGLLIPNKGDIKYNNTSYTLIGLDKIRENVNLILQETRLFNDTLYFNLTLGKKIDESEIWEALKKVKLYEVVKKWGEGLYTNVGKNGVKLSGGQKQRVAIARALIHKPKVVILDESTSALDIDTEREVFKNIENFLKERTTIIIAHRAETIEKADEIYMIKNKKLIPLTPKIS</sequence>
<dbReference type="GO" id="GO:0016887">
    <property type="term" value="F:ATP hydrolysis activity"/>
    <property type="evidence" value="ECO:0007669"/>
    <property type="project" value="InterPro"/>
</dbReference>
<comment type="subcellular location">
    <subcellularLocation>
        <location evidence="1">Cell membrane</location>
        <topology evidence="1">Multi-pass membrane protein</topology>
    </subcellularLocation>
</comment>
<dbReference type="Gene3D" id="3.40.50.300">
    <property type="entry name" value="P-loop containing nucleotide triphosphate hydrolases"/>
    <property type="match status" value="1"/>
</dbReference>
<protein>
    <submittedName>
        <fullName evidence="10">ABC transporter related protein</fullName>
    </submittedName>
</protein>
<dbReference type="PANTHER" id="PTHR24221:SF233">
    <property type="entry name" value="ATP-BINDING_PERMEASE FUSION ABC TRANSPORTER-RELATED"/>
    <property type="match status" value="1"/>
</dbReference>
<dbReference type="PANTHER" id="PTHR24221">
    <property type="entry name" value="ATP-BINDING CASSETTE SUB-FAMILY B"/>
    <property type="match status" value="1"/>
</dbReference>
<evidence type="ECO:0000259" key="8">
    <source>
        <dbReference type="PROSITE" id="PS50893"/>
    </source>
</evidence>
<dbReference type="InterPro" id="IPR036640">
    <property type="entry name" value="ABC1_TM_sf"/>
</dbReference>
<feature type="transmembrane region" description="Helical" evidence="7">
    <location>
        <begin position="20"/>
        <end position="41"/>
    </location>
</feature>
<dbReference type="SUPFAM" id="SSF52540">
    <property type="entry name" value="P-loop containing nucleoside triphosphate hydrolases"/>
    <property type="match status" value="1"/>
</dbReference>
<dbReference type="GO" id="GO:0005524">
    <property type="term" value="F:ATP binding"/>
    <property type="evidence" value="ECO:0007669"/>
    <property type="project" value="UniProtKB-KW"/>
</dbReference>
<feature type="transmembrane region" description="Helical" evidence="7">
    <location>
        <begin position="61"/>
        <end position="91"/>
    </location>
</feature>
<evidence type="ECO:0000256" key="5">
    <source>
        <dbReference type="ARBA" id="ARBA00022989"/>
    </source>
</evidence>
<evidence type="ECO:0000256" key="1">
    <source>
        <dbReference type="ARBA" id="ARBA00004651"/>
    </source>
</evidence>
<dbReference type="GO" id="GO:0034040">
    <property type="term" value="F:ATPase-coupled lipid transmembrane transporter activity"/>
    <property type="evidence" value="ECO:0007669"/>
    <property type="project" value="TreeGrafter"/>
</dbReference>
<dbReference type="GO" id="GO:0005886">
    <property type="term" value="C:plasma membrane"/>
    <property type="evidence" value="ECO:0007669"/>
    <property type="project" value="UniProtKB-SubCell"/>
</dbReference>
<dbReference type="InterPro" id="IPR003593">
    <property type="entry name" value="AAA+_ATPase"/>
</dbReference>
<dbReference type="SUPFAM" id="SSF90123">
    <property type="entry name" value="ABC transporter transmembrane region"/>
    <property type="match status" value="1"/>
</dbReference>
<evidence type="ECO:0000313" key="10">
    <source>
        <dbReference type="EMBL" id="EDM23338.1"/>
    </source>
</evidence>
<dbReference type="InterPro" id="IPR017871">
    <property type="entry name" value="ABC_transporter-like_CS"/>
</dbReference>
<evidence type="ECO:0000256" key="4">
    <source>
        <dbReference type="ARBA" id="ARBA00022840"/>
    </source>
</evidence>
<dbReference type="GO" id="GO:0140359">
    <property type="term" value="F:ABC-type transporter activity"/>
    <property type="evidence" value="ECO:0007669"/>
    <property type="project" value="InterPro"/>
</dbReference>
<dbReference type="Gene3D" id="1.20.1560.10">
    <property type="entry name" value="ABC transporter type 1, transmembrane domain"/>
    <property type="match status" value="1"/>
</dbReference>
<evidence type="ECO:0000256" key="7">
    <source>
        <dbReference type="SAM" id="Phobius"/>
    </source>
</evidence>
<keyword evidence="3" id="KW-0547">Nucleotide-binding</keyword>
<dbReference type="Pfam" id="PF00664">
    <property type="entry name" value="ABC_membrane"/>
    <property type="match status" value="1"/>
</dbReference>
<dbReference type="AlphaFoldDB" id="A0AAI9AGR2"/>
<evidence type="ECO:0000259" key="9">
    <source>
        <dbReference type="PROSITE" id="PS50929"/>
    </source>
</evidence>
<evidence type="ECO:0000256" key="2">
    <source>
        <dbReference type="ARBA" id="ARBA00022692"/>
    </source>
</evidence>
<reference evidence="10 11" key="1">
    <citation type="journal article" date="2011" name="Stand. Genomic Sci.">
        <title>Draft genome sequence of Caminibacter mediatlanticus strain TB-2, an epsilonproteobacterium isolated from a deep-sea hydrothermal vent.</title>
        <authorList>
            <person name="Giovannelli D."/>
            <person name="Ferriera S."/>
            <person name="Johnson J."/>
            <person name="Kravitz S."/>
            <person name="Perez-Rodriguez I."/>
            <person name="Ricci J."/>
            <person name="O'Brien C."/>
            <person name="Voordeckers J.W."/>
            <person name="Bini E."/>
            <person name="Vetriani C."/>
        </authorList>
    </citation>
    <scope>NUCLEOTIDE SEQUENCE [LARGE SCALE GENOMIC DNA]</scope>
    <source>
        <strain evidence="10 11">TB-2</strain>
    </source>
</reference>
<organism evidence="10 11">
    <name type="scientific">Caminibacter mediatlanticus TB-2</name>
    <dbReference type="NCBI Taxonomy" id="391592"/>
    <lineage>
        <taxon>Bacteria</taxon>
        <taxon>Pseudomonadati</taxon>
        <taxon>Campylobacterota</taxon>
        <taxon>Epsilonproteobacteria</taxon>
        <taxon>Nautiliales</taxon>
        <taxon>Nautiliaceae</taxon>
        <taxon>Caminibacter</taxon>
    </lineage>
</organism>
<evidence type="ECO:0000256" key="3">
    <source>
        <dbReference type="ARBA" id="ARBA00022741"/>
    </source>
</evidence>
<feature type="domain" description="ABC transporter" evidence="8">
    <location>
        <begin position="350"/>
        <end position="568"/>
    </location>
</feature>
<dbReference type="CDD" id="cd07346">
    <property type="entry name" value="ABC_6TM_exporters"/>
    <property type="match status" value="1"/>
</dbReference>
<feature type="transmembrane region" description="Helical" evidence="7">
    <location>
        <begin position="176"/>
        <end position="193"/>
    </location>
</feature>
<keyword evidence="6 7" id="KW-0472">Membrane</keyword>
<dbReference type="InterPro" id="IPR011527">
    <property type="entry name" value="ABC1_TM_dom"/>
</dbReference>
<evidence type="ECO:0000256" key="6">
    <source>
        <dbReference type="ARBA" id="ARBA00023136"/>
    </source>
</evidence>
<dbReference type="InterPro" id="IPR003439">
    <property type="entry name" value="ABC_transporter-like_ATP-bd"/>
</dbReference>
<name>A0AAI9AGR2_9BACT</name>
<keyword evidence="5 7" id="KW-1133">Transmembrane helix</keyword>
<feature type="transmembrane region" description="Helical" evidence="7">
    <location>
        <begin position="153"/>
        <end position="170"/>
    </location>
</feature>
<dbReference type="SMART" id="SM00382">
    <property type="entry name" value="AAA"/>
    <property type="match status" value="1"/>
</dbReference>
<dbReference type="EMBL" id="ABCJ01000006">
    <property type="protein sequence ID" value="EDM23338.1"/>
    <property type="molecule type" value="Genomic_DNA"/>
</dbReference>
<dbReference type="PROSITE" id="PS50929">
    <property type="entry name" value="ABC_TM1F"/>
    <property type="match status" value="1"/>
</dbReference>
<comment type="caution">
    <text evidence="10">The sequence shown here is derived from an EMBL/GenBank/DDBJ whole genome shotgun (WGS) entry which is preliminary data.</text>
</comment>
<proteinExistence type="predicted"/>
<feature type="domain" description="ABC transmembrane type-1" evidence="9">
    <location>
        <begin position="23"/>
        <end position="310"/>
    </location>
</feature>
<dbReference type="Pfam" id="PF00005">
    <property type="entry name" value="ABC_tran"/>
    <property type="match status" value="1"/>
</dbReference>
<dbReference type="InterPro" id="IPR039421">
    <property type="entry name" value="Type_1_exporter"/>
</dbReference>
<dbReference type="InterPro" id="IPR027417">
    <property type="entry name" value="P-loop_NTPase"/>
</dbReference>
<evidence type="ECO:0000313" key="11">
    <source>
        <dbReference type="Proteomes" id="UP000003288"/>
    </source>
</evidence>
<dbReference type="Proteomes" id="UP000003288">
    <property type="component" value="Unassembled WGS sequence"/>
</dbReference>
<feature type="transmembrane region" description="Helical" evidence="7">
    <location>
        <begin position="261"/>
        <end position="280"/>
    </location>
</feature>
<dbReference type="PROSITE" id="PS50893">
    <property type="entry name" value="ABC_TRANSPORTER_2"/>
    <property type="match status" value="1"/>
</dbReference>
<dbReference type="CDD" id="cd03228">
    <property type="entry name" value="ABCC_MRP_Like"/>
    <property type="match status" value="1"/>
</dbReference>
<keyword evidence="4" id="KW-0067">ATP-binding</keyword>
<dbReference type="RefSeq" id="WP_007474809.1">
    <property type="nucleotide sequence ID" value="NZ_ABCJ01000006.1"/>
</dbReference>
<dbReference type="PROSITE" id="PS00211">
    <property type="entry name" value="ABC_TRANSPORTER_1"/>
    <property type="match status" value="1"/>
</dbReference>
<keyword evidence="2 7" id="KW-0812">Transmembrane</keyword>